<organism evidence="2 3">
    <name type="scientific">Tanacetum coccineum</name>
    <dbReference type="NCBI Taxonomy" id="301880"/>
    <lineage>
        <taxon>Eukaryota</taxon>
        <taxon>Viridiplantae</taxon>
        <taxon>Streptophyta</taxon>
        <taxon>Embryophyta</taxon>
        <taxon>Tracheophyta</taxon>
        <taxon>Spermatophyta</taxon>
        <taxon>Magnoliopsida</taxon>
        <taxon>eudicotyledons</taxon>
        <taxon>Gunneridae</taxon>
        <taxon>Pentapetalae</taxon>
        <taxon>asterids</taxon>
        <taxon>campanulids</taxon>
        <taxon>Asterales</taxon>
        <taxon>Asteraceae</taxon>
        <taxon>Asteroideae</taxon>
        <taxon>Anthemideae</taxon>
        <taxon>Anthemidinae</taxon>
        <taxon>Tanacetum</taxon>
    </lineage>
</organism>
<sequence length="181" mass="21108">MESLNSNFQERELYQLQQMQDKAKESCMISFRLLHSHLQVLSIKGGFERACVALFDQDTLTFRELLLLNLDHLENHLDKEEFQETESIDAFRVLMKQFQTFINFRYCFDDFDGAMIRKSFLEYNKTEIQQFSEGDDRVMQSNEGKVDSSKALDAGLVVTESNETESERHVSNNRSGKDTHA</sequence>
<dbReference type="Proteomes" id="UP001151760">
    <property type="component" value="Unassembled WGS sequence"/>
</dbReference>
<gene>
    <name evidence="2" type="ORF">Tco_0725919</name>
</gene>
<accession>A0ABQ4YGG3</accession>
<reference evidence="2" key="1">
    <citation type="journal article" date="2022" name="Int. J. Mol. Sci.">
        <title>Draft Genome of Tanacetum Coccineum: Genomic Comparison of Closely Related Tanacetum-Family Plants.</title>
        <authorList>
            <person name="Yamashiro T."/>
            <person name="Shiraishi A."/>
            <person name="Nakayama K."/>
            <person name="Satake H."/>
        </authorList>
    </citation>
    <scope>NUCLEOTIDE SEQUENCE</scope>
</reference>
<feature type="compositionally biased region" description="Basic and acidic residues" evidence="1">
    <location>
        <begin position="134"/>
        <end position="150"/>
    </location>
</feature>
<evidence type="ECO:0000313" key="2">
    <source>
        <dbReference type="EMBL" id="GJS76038.1"/>
    </source>
</evidence>
<proteinExistence type="predicted"/>
<comment type="caution">
    <text evidence="2">The sequence shown here is derived from an EMBL/GenBank/DDBJ whole genome shotgun (WGS) entry which is preliminary data.</text>
</comment>
<evidence type="ECO:0000313" key="3">
    <source>
        <dbReference type="Proteomes" id="UP001151760"/>
    </source>
</evidence>
<feature type="region of interest" description="Disordered" evidence="1">
    <location>
        <begin position="134"/>
        <end position="181"/>
    </location>
</feature>
<keyword evidence="3" id="KW-1185">Reference proteome</keyword>
<feature type="compositionally biased region" description="Basic and acidic residues" evidence="1">
    <location>
        <begin position="165"/>
        <end position="181"/>
    </location>
</feature>
<evidence type="ECO:0000256" key="1">
    <source>
        <dbReference type="SAM" id="MobiDB-lite"/>
    </source>
</evidence>
<dbReference type="EMBL" id="BQNB010010346">
    <property type="protein sequence ID" value="GJS76038.1"/>
    <property type="molecule type" value="Genomic_DNA"/>
</dbReference>
<name>A0ABQ4YGG3_9ASTR</name>
<reference evidence="2" key="2">
    <citation type="submission" date="2022-01" db="EMBL/GenBank/DDBJ databases">
        <authorList>
            <person name="Yamashiro T."/>
            <person name="Shiraishi A."/>
            <person name="Satake H."/>
            <person name="Nakayama K."/>
        </authorList>
    </citation>
    <scope>NUCLEOTIDE SEQUENCE</scope>
</reference>
<protein>
    <submittedName>
        <fullName evidence="2">Uncharacterized protein</fullName>
    </submittedName>
</protein>